<organism evidence="3 4">
    <name type="scientific">Amedibacillus dolichus</name>
    <dbReference type="NCBI Taxonomy" id="31971"/>
    <lineage>
        <taxon>Bacteria</taxon>
        <taxon>Bacillati</taxon>
        <taxon>Bacillota</taxon>
        <taxon>Erysipelotrichia</taxon>
        <taxon>Erysipelotrichales</taxon>
        <taxon>Erysipelotrichaceae</taxon>
        <taxon>Amedibacillus</taxon>
    </lineage>
</organism>
<dbReference type="PANTHER" id="PTHR33795">
    <property type="entry name" value="INSERTION ELEMENT IS150 PROTEIN INSJ"/>
    <property type="match status" value="1"/>
</dbReference>
<dbReference type="PANTHER" id="PTHR33795:SF1">
    <property type="entry name" value="INSERTION ELEMENT IS150 PROTEIN INSJ"/>
    <property type="match status" value="1"/>
</dbReference>
<dbReference type="GO" id="GO:0003677">
    <property type="term" value="F:DNA binding"/>
    <property type="evidence" value="ECO:0007669"/>
    <property type="project" value="InterPro"/>
</dbReference>
<dbReference type="InterPro" id="IPR055247">
    <property type="entry name" value="InsJ-like_HTH"/>
</dbReference>
<dbReference type="SUPFAM" id="SSF46689">
    <property type="entry name" value="Homeodomain-like"/>
    <property type="match status" value="1"/>
</dbReference>
<accession>A0A415PLX0</accession>
<dbReference type="GO" id="GO:0006313">
    <property type="term" value="P:DNA transposition"/>
    <property type="evidence" value="ECO:0007669"/>
    <property type="project" value="InterPro"/>
</dbReference>
<evidence type="ECO:0000259" key="2">
    <source>
        <dbReference type="Pfam" id="PF13518"/>
    </source>
</evidence>
<name>A0A415PLX0_9FIRM</name>
<dbReference type="InterPro" id="IPR009057">
    <property type="entry name" value="Homeodomain-like_sf"/>
</dbReference>
<reference evidence="3 4" key="1">
    <citation type="submission" date="2018-08" db="EMBL/GenBank/DDBJ databases">
        <title>A genome reference for cultivated species of the human gut microbiota.</title>
        <authorList>
            <person name="Zou Y."/>
            <person name="Xue W."/>
            <person name="Luo G."/>
        </authorList>
    </citation>
    <scope>NUCLEOTIDE SEQUENCE [LARGE SCALE GENOMIC DNA]</scope>
    <source>
        <strain evidence="3 4">AF35-6BH</strain>
    </source>
</reference>
<dbReference type="Proteomes" id="UP000284868">
    <property type="component" value="Unassembled WGS sequence"/>
</dbReference>
<gene>
    <name evidence="3" type="ORF">DWZ83_03520</name>
</gene>
<dbReference type="RefSeq" id="WP_004799116.1">
    <property type="nucleotide sequence ID" value="NZ_CABKNA010000001.1"/>
</dbReference>
<comment type="similarity">
    <text evidence="1">Belongs to the IS150/IS1296 orfA family.</text>
</comment>
<evidence type="ECO:0000313" key="3">
    <source>
        <dbReference type="EMBL" id="RHM13730.1"/>
    </source>
</evidence>
<comment type="caution">
    <text evidence="3">The sequence shown here is derived from an EMBL/GenBank/DDBJ whole genome shotgun (WGS) entry which is preliminary data.</text>
</comment>
<dbReference type="InterPro" id="IPR052057">
    <property type="entry name" value="IS150/IS1296_orfA-like"/>
</dbReference>
<dbReference type="GO" id="GO:0004803">
    <property type="term" value="F:transposase activity"/>
    <property type="evidence" value="ECO:0007669"/>
    <property type="project" value="InterPro"/>
</dbReference>
<evidence type="ECO:0000256" key="1">
    <source>
        <dbReference type="ARBA" id="ARBA00038232"/>
    </source>
</evidence>
<proteinExistence type="inferred from homology"/>
<evidence type="ECO:0000313" key="4">
    <source>
        <dbReference type="Proteomes" id="UP000284868"/>
    </source>
</evidence>
<keyword evidence="4" id="KW-1185">Reference proteome</keyword>
<protein>
    <submittedName>
        <fullName evidence="3">Helix-turn-helix domain-containing protein</fullName>
    </submittedName>
</protein>
<sequence length="189" mass="22357">MRYSYEFKLECVQFYKETGTYPPTPEKVKQHSFRYKIREWTRMYDKHGPNILKHSNENYKWTPDAKLVLINQYLTGKSMTSVAIDAGIDKGLLYSWIRKYEELGYNGLVESKKGRKCKNPDMNKKTIVQRDLNETELEELIRLRAENEYIKAEIEVLKKSIALRKEKEAAHLKAKKQRSSKNLESKDTN</sequence>
<dbReference type="AlphaFoldDB" id="A0A415PLX0"/>
<dbReference type="GeneID" id="92794216"/>
<feature type="domain" description="Insertion element IS150 protein InsJ-like helix-turn-helix" evidence="2">
    <location>
        <begin position="66"/>
        <end position="116"/>
    </location>
</feature>
<dbReference type="EMBL" id="QRPK01000011">
    <property type="protein sequence ID" value="RHM13730.1"/>
    <property type="molecule type" value="Genomic_DNA"/>
</dbReference>
<dbReference type="Pfam" id="PF13518">
    <property type="entry name" value="HTH_28"/>
    <property type="match status" value="1"/>
</dbReference>
<dbReference type="OrthoDB" id="1641764at2"/>